<feature type="transmembrane region" description="Helical" evidence="7">
    <location>
        <begin position="172"/>
        <end position="194"/>
    </location>
</feature>
<feature type="transmembrane region" description="Helical" evidence="7">
    <location>
        <begin position="12"/>
        <end position="33"/>
    </location>
</feature>
<protein>
    <recommendedName>
        <fullName evidence="8">Rhodopsin domain-containing protein</fullName>
    </recommendedName>
</protein>
<feature type="domain" description="Rhodopsin" evidence="8">
    <location>
        <begin position="31"/>
        <end position="271"/>
    </location>
</feature>
<dbReference type="InterPro" id="IPR049326">
    <property type="entry name" value="Rhodopsin_dom_fungi"/>
</dbReference>
<keyword evidence="4 7" id="KW-0472">Membrane</keyword>
<dbReference type="EMBL" id="KV748722">
    <property type="protein sequence ID" value="OCL13442.1"/>
    <property type="molecule type" value="Genomic_DNA"/>
</dbReference>
<sequence length="407" mass="44439">MAPFSPKMHFPTAILVVNSVGLALAFLAVVLRLWARRMRRVTMRLSDFSIIVAWLFAFALVLSENYTVTKGGVGQHQSTVTLDELSFSLKQFVVIGEVGTLAITFVKISALDLFISIFQSNQRFHQVAYILMGIVCCYGISYTIVSLAACRPFAAQWDKTIPGYKCIDTSAYYMSQCVIGAVLDCLVVALPMPMVWGLRLKLSKKIALTAIFGLGIFICAISIGRAVLNSKSHYMATDFPSYAGVAVLLGALEANLSIVNACLPLFQPILTNLAQKLRSSFSRSFLSRSSALTPSGSHESEKARGGFGTSAKRHRLADDDEDDKLRRLHDHLYPVSATGGSGQRGSFDVPGAVELAPRVGEQTAFVEVSDGTSSRNFDLEDLERLKLEPYSAIAVTKAWNVTRSDAR</sequence>
<proteinExistence type="inferred from homology"/>
<comment type="similarity">
    <text evidence="5">Belongs to the SAT4 family.</text>
</comment>
<feature type="region of interest" description="Disordered" evidence="6">
    <location>
        <begin position="289"/>
        <end position="318"/>
    </location>
</feature>
<keyword evidence="3 7" id="KW-1133">Transmembrane helix</keyword>
<dbReference type="Proteomes" id="UP000250140">
    <property type="component" value="Unassembled WGS sequence"/>
</dbReference>
<dbReference type="InterPro" id="IPR052337">
    <property type="entry name" value="SAT4-like"/>
</dbReference>
<feature type="transmembrane region" description="Helical" evidence="7">
    <location>
        <begin position="206"/>
        <end position="227"/>
    </location>
</feature>
<dbReference type="GO" id="GO:0016020">
    <property type="term" value="C:membrane"/>
    <property type="evidence" value="ECO:0007669"/>
    <property type="project" value="UniProtKB-SubCell"/>
</dbReference>
<feature type="transmembrane region" description="Helical" evidence="7">
    <location>
        <begin position="239"/>
        <end position="266"/>
    </location>
</feature>
<evidence type="ECO:0000313" key="10">
    <source>
        <dbReference type="Proteomes" id="UP000250140"/>
    </source>
</evidence>
<evidence type="ECO:0000256" key="4">
    <source>
        <dbReference type="ARBA" id="ARBA00023136"/>
    </source>
</evidence>
<evidence type="ECO:0000256" key="5">
    <source>
        <dbReference type="ARBA" id="ARBA00038359"/>
    </source>
</evidence>
<dbReference type="AlphaFoldDB" id="A0A8E2JY53"/>
<feature type="transmembrane region" description="Helical" evidence="7">
    <location>
        <begin position="127"/>
        <end position="149"/>
    </location>
</feature>
<feature type="transmembrane region" description="Helical" evidence="7">
    <location>
        <begin position="92"/>
        <end position="115"/>
    </location>
</feature>
<name>A0A8E2JY53_9PEZI</name>
<comment type="subcellular location">
    <subcellularLocation>
        <location evidence="1">Membrane</location>
        <topology evidence="1">Multi-pass membrane protein</topology>
    </subcellularLocation>
</comment>
<gene>
    <name evidence="9" type="ORF">AOQ84DRAFT_436331</name>
</gene>
<evidence type="ECO:0000313" key="9">
    <source>
        <dbReference type="EMBL" id="OCL13442.1"/>
    </source>
</evidence>
<evidence type="ECO:0000256" key="3">
    <source>
        <dbReference type="ARBA" id="ARBA00022989"/>
    </source>
</evidence>
<dbReference type="PANTHER" id="PTHR33048:SF47">
    <property type="entry name" value="INTEGRAL MEMBRANE PROTEIN-RELATED"/>
    <property type="match status" value="1"/>
</dbReference>
<dbReference type="Pfam" id="PF20684">
    <property type="entry name" value="Fung_rhodopsin"/>
    <property type="match status" value="1"/>
</dbReference>
<keyword evidence="10" id="KW-1185">Reference proteome</keyword>
<dbReference type="PANTHER" id="PTHR33048">
    <property type="entry name" value="PTH11-LIKE INTEGRAL MEMBRANE PROTEIN (AFU_ORTHOLOGUE AFUA_5G11245)"/>
    <property type="match status" value="1"/>
</dbReference>
<keyword evidence="2 7" id="KW-0812">Transmembrane</keyword>
<evidence type="ECO:0000256" key="7">
    <source>
        <dbReference type="SAM" id="Phobius"/>
    </source>
</evidence>
<evidence type="ECO:0000256" key="2">
    <source>
        <dbReference type="ARBA" id="ARBA00022692"/>
    </source>
</evidence>
<reference evidence="9 10" key="1">
    <citation type="journal article" date="2016" name="Nat. Commun.">
        <title>Ectomycorrhizal ecology is imprinted in the genome of the dominant symbiotic fungus Cenococcum geophilum.</title>
        <authorList>
            <consortium name="DOE Joint Genome Institute"/>
            <person name="Peter M."/>
            <person name="Kohler A."/>
            <person name="Ohm R.A."/>
            <person name="Kuo A."/>
            <person name="Krutzmann J."/>
            <person name="Morin E."/>
            <person name="Arend M."/>
            <person name="Barry K.W."/>
            <person name="Binder M."/>
            <person name="Choi C."/>
            <person name="Clum A."/>
            <person name="Copeland A."/>
            <person name="Grisel N."/>
            <person name="Haridas S."/>
            <person name="Kipfer T."/>
            <person name="LaButti K."/>
            <person name="Lindquist E."/>
            <person name="Lipzen A."/>
            <person name="Maire R."/>
            <person name="Meier B."/>
            <person name="Mihaltcheva S."/>
            <person name="Molinier V."/>
            <person name="Murat C."/>
            <person name="Poggeler S."/>
            <person name="Quandt C.A."/>
            <person name="Sperisen C."/>
            <person name="Tritt A."/>
            <person name="Tisserant E."/>
            <person name="Crous P.W."/>
            <person name="Henrissat B."/>
            <person name="Nehls U."/>
            <person name="Egli S."/>
            <person name="Spatafora J.W."/>
            <person name="Grigoriev I.V."/>
            <person name="Martin F.M."/>
        </authorList>
    </citation>
    <scope>NUCLEOTIDE SEQUENCE [LARGE SCALE GENOMIC DNA]</scope>
    <source>
        <strain evidence="9 10">CBS 207.34</strain>
    </source>
</reference>
<organism evidence="9 10">
    <name type="scientific">Glonium stellatum</name>
    <dbReference type="NCBI Taxonomy" id="574774"/>
    <lineage>
        <taxon>Eukaryota</taxon>
        <taxon>Fungi</taxon>
        <taxon>Dikarya</taxon>
        <taxon>Ascomycota</taxon>
        <taxon>Pezizomycotina</taxon>
        <taxon>Dothideomycetes</taxon>
        <taxon>Pleosporomycetidae</taxon>
        <taxon>Gloniales</taxon>
        <taxon>Gloniaceae</taxon>
        <taxon>Glonium</taxon>
    </lineage>
</organism>
<feature type="transmembrane region" description="Helical" evidence="7">
    <location>
        <begin position="45"/>
        <end position="63"/>
    </location>
</feature>
<evidence type="ECO:0000256" key="1">
    <source>
        <dbReference type="ARBA" id="ARBA00004141"/>
    </source>
</evidence>
<evidence type="ECO:0000256" key="6">
    <source>
        <dbReference type="SAM" id="MobiDB-lite"/>
    </source>
</evidence>
<dbReference type="OrthoDB" id="10017208at2759"/>
<evidence type="ECO:0000259" key="8">
    <source>
        <dbReference type="Pfam" id="PF20684"/>
    </source>
</evidence>
<accession>A0A8E2JY53</accession>